<gene>
    <name evidence="11" type="ORF">Malapachy_1379</name>
</gene>
<feature type="compositionally biased region" description="Pro residues" evidence="8">
    <location>
        <begin position="826"/>
        <end position="839"/>
    </location>
</feature>
<dbReference type="OrthoDB" id="8918678at2759"/>
<dbReference type="GO" id="GO:0070973">
    <property type="term" value="P:protein localization to endoplasmic reticulum exit site"/>
    <property type="evidence" value="ECO:0007669"/>
    <property type="project" value="TreeGrafter"/>
</dbReference>
<evidence type="ECO:0000256" key="5">
    <source>
        <dbReference type="ARBA" id="ARBA00022892"/>
    </source>
</evidence>
<dbReference type="STRING" id="77020.A0A0M8MJF0"/>
<comment type="similarity">
    <text evidence="2 7">Belongs to the SEC16 family.</text>
</comment>
<evidence type="ECO:0000259" key="9">
    <source>
        <dbReference type="Pfam" id="PF12931"/>
    </source>
</evidence>
<feature type="region of interest" description="Disordered" evidence="8">
    <location>
        <begin position="1"/>
        <end position="315"/>
    </location>
</feature>
<name>A0A0M8MJF0_9BASI</name>
<dbReference type="Proteomes" id="UP000037751">
    <property type="component" value="Unassembled WGS sequence"/>
</dbReference>
<comment type="function">
    <text evidence="6 7">Involved in the initiation of assembly of the COPII coat required for the formation of transport vesicles from the endoplasmic reticulum (ER) and the selection of cargo molecules. Also involved in autophagy.</text>
</comment>
<feature type="compositionally biased region" description="Pro residues" evidence="8">
    <location>
        <begin position="222"/>
        <end position="233"/>
    </location>
</feature>
<evidence type="ECO:0000259" key="10">
    <source>
        <dbReference type="Pfam" id="PF12932"/>
    </source>
</evidence>
<feature type="compositionally biased region" description="Basic and acidic residues" evidence="8">
    <location>
        <begin position="1897"/>
        <end position="1935"/>
    </location>
</feature>
<feature type="compositionally biased region" description="Pro residues" evidence="8">
    <location>
        <begin position="720"/>
        <end position="731"/>
    </location>
</feature>
<dbReference type="EMBL" id="LGAV01000009">
    <property type="protein sequence ID" value="KOS12748.1"/>
    <property type="molecule type" value="Genomic_DNA"/>
</dbReference>
<keyword evidence="7" id="KW-0472">Membrane</keyword>
<evidence type="ECO:0000256" key="1">
    <source>
        <dbReference type="ARBA" id="ARBA00004397"/>
    </source>
</evidence>
<evidence type="ECO:0000313" key="11">
    <source>
        <dbReference type="EMBL" id="KOS12748.1"/>
    </source>
</evidence>
<feature type="region of interest" description="Disordered" evidence="8">
    <location>
        <begin position="453"/>
        <end position="959"/>
    </location>
</feature>
<dbReference type="GO" id="GO:0005789">
    <property type="term" value="C:endoplasmic reticulum membrane"/>
    <property type="evidence" value="ECO:0007669"/>
    <property type="project" value="UniProtKB-SubCell"/>
</dbReference>
<keyword evidence="7" id="KW-0653">Protein transport</keyword>
<evidence type="ECO:0000256" key="6">
    <source>
        <dbReference type="ARBA" id="ARBA00024687"/>
    </source>
</evidence>
<dbReference type="InterPro" id="IPR024298">
    <property type="entry name" value="Sec16_Sec23-bd"/>
</dbReference>
<dbReference type="Pfam" id="PF12931">
    <property type="entry name" value="TPR_Sec16"/>
    <property type="match status" value="1"/>
</dbReference>
<dbReference type="GeneID" id="28727758"/>
<dbReference type="GO" id="GO:0070971">
    <property type="term" value="C:endoplasmic reticulum exit site"/>
    <property type="evidence" value="ECO:0007669"/>
    <property type="project" value="TreeGrafter"/>
</dbReference>
<evidence type="ECO:0000313" key="12">
    <source>
        <dbReference type="Proteomes" id="UP000037751"/>
    </source>
</evidence>
<feature type="compositionally biased region" description="Polar residues" evidence="8">
    <location>
        <begin position="160"/>
        <end position="218"/>
    </location>
</feature>
<feature type="region of interest" description="Disordered" evidence="8">
    <location>
        <begin position="1551"/>
        <end position="2029"/>
    </location>
</feature>
<accession>A0A0M8MJF0</accession>
<keyword evidence="7" id="KW-0072">Autophagy</keyword>
<dbReference type="RefSeq" id="XP_017990380.1">
    <property type="nucleotide sequence ID" value="XM_018135883.1"/>
</dbReference>
<sequence>MAAPRRDHPPGAVRPAQLRAAPAQQRGVRPPMRPAPKSQQPPVAAPVTNAAASQPQGSQTDVFGAVQSPPGAKVRPVAGEPRVRPSGPPRMVQTHPQPPTNTRPPAPKPAATPAPRTAAPPAPVTAPSVSQPSQGPVPSMNKVRPPMSASARGNVPPMSAQHTGRSMQAQNTGHSMQSQHTGRSMQAQNTGRSMQSQHTGRSMQAQNTGRSMQSQHTGQSQAPPPSRAAPPPSMVETLPPRIPAPHAASYPPVPDSMPEPVPTMDAWDTQDGWGDQDDWGGDGWDQPEEAEAAPASTEWMPPDEQEGGMATNEMPQDLFGQNTMAVAEEAESYPQQLGEPLDPAMENLSAWDQEVHDFPEQFEQDAVYDGASLQDGWDYPADDQDYNEPFLDPSQYDAELDMDPYASTGFQEEVPTAGADMFTQDPYEQDAYDQGEYPADAYQGMDEQTLDPMETQAESQLFFTQKEQLGANDPMDDQYAQEEQVDDQYGHEDAYGEQYAQDGAFDDQYAQEEAYDEQYAQEGAYEEQYAQDEVYDEQHAQEYAYDEQYAQEGQFDGPYDEQYAQEDQGEYGQEGPYDEQYAQEGPYDEQYGQEGPYDEQYGQEGPYDGQLDDQYGQFQQGGTDAQFVQEDQYDQFEQEDQYDPSQPPEFAQDEMAEPAGGTTDEPGWDDQGAWDEQIAWDDQADGQEEPTSIDAAPMQPPTSIPEPVPEVKPPVTKAAPVPPTTMPPPRGPAKRVPPSSTRGAATAPVPSALTTSTNAPPSAATSHAIPSAVKSTPQAAAMPKRGPVALGAAPPKESPSIPASAPPAQSSGPRQRGAMPQRAPNKPVPTPQPAPPPTQPAEEEDAWGWGDTEEVSAPATSEQVDDAWGMDSERATGTESAWGGDSDVYAHDAYAPQDYAPPPPSHTAPRGPTAGPATAGPRRAPARGPASKGPTPPRTPGQVKAGARRPDPQQDRRNATIPIVSFGIGSKLVVHMPSKGDSYDYQSSREERTVTIRSLSQLVGARPFSTLDMTKFPGPLLEGSRSQLKAKKPSIVKYLHEQIAESASGVGYLRRKSVMLAEHSETKSSNAGDLEEWRRTEDKILLLKLLVMLIENDGKLTDDAPLARSICDLLLGKTEAGEFGAFTVPTYSRATSHSSSKRPLRSYALRQSFLEELQQHLQQGQLKEAVDLALDERMWAHAMTIAQQLDEATRQRVVTAFMQYELDDADIDSAMRKDYTSIKVAYSLYTHQPAEQIAALFQGPSSLSPEAKHLQWRHAIATLISNRGLGEYDAILGTIGDGLMEAGLPEAAHVCYLLGKQHLGWLKSPETDFVLVGTKPNTPASVLLNDMDALLMTEVLEYTYALSQPSKTAPPYAGISTLAPFKLVMAAVYDELGFSASAKKYCEALTQLSQLKGAAPILTSALQAQLHELSSRLNGQHLAGQSWSKKLQRPTLDGVWGALEGRLTKFIAGEEAGQKEAVKSTETTVGAFTHYSAITPEAASAAPSETQYPSVHEELQETDGGYSADAYAQAYEDGGAETHDNLNDTYAENTYEQDADVDAYAEDQAPKEYPQEEYGQEDYAQDEYPQEEYVQEEYAQEEYPQEEYAQEEYPQDEYPQEEYAQEEYAQEEYAQEEYPQEEYAQEEYAQEEYPQEEYAQEEYAQEEYPQEEYPQEEYAQEEYAQEQYPQEEYPQEEYVQEEYAQEEYAREGYPQDEYAQEEYAQEEYAQEQQDDVHENLEADHAHEESGQDNAGGDHPQDPNLPADEMSASAPLPKDIDKESVASNVDDFADAETAGDEQEEVKPPTAPPLFHSVEQEVGEDGLLSTMSVPMLTPLPAKPSATNTKSAAPEPEEKEDDLGLGNSSSRPNKTESPEPISSATENSQPDEKNAKAADKASGGSWFGRLLGSRSNSASKENEKESKAVKAHLGEETSFYYDKELKRWVNKKAGDDGKAAPAALPPPPKGAPSKPIAAAGPADAPPKSLASSKPPSSAPARSNGGADAGPPGPLTRPSDASAKPASKKATGGPPSGTANKKRPLKSRYIVVD</sequence>
<dbReference type="Pfam" id="PF12932">
    <property type="entry name" value="Sec16"/>
    <property type="match status" value="1"/>
</dbReference>
<feature type="compositionally biased region" description="Acidic residues" evidence="8">
    <location>
        <begin position="1673"/>
        <end position="1685"/>
    </location>
</feature>
<protein>
    <recommendedName>
        <fullName evidence="7">Protein transport protein sec16</fullName>
    </recommendedName>
</protein>
<dbReference type="GO" id="GO:0015031">
    <property type="term" value="P:protein transport"/>
    <property type="evidence" value="ECO:0007669"/>
    <property type="project" value="UniProtKB-KW"/>
</dbReference>
<feature type="compositionally biased region" description="Pro residues" evidence="8">
    <location>
        <begin position="251"/>
        <end position="261"/>
    </location>
</feature>
<keyword evidence="4 7" id="KW-0256">Endoplasmic reticulum</keyword>
<dbReference type="VEuPathDB" id="FungiDB:Malapachy_1379"/>
<feature type="compositionally biased region" description="Pro residues" evidence="8">
    <location>
        <begin position="698"/>
        <end position="712"/>
    </location>
</feature>
<keyword evidence="12" id="KW-1185">Reference proteome</keyword>
<feature type="compositionally biased region" description="Acidic residues" evidence="8">
    <location>
        <begin position="631"/>
        <end position="642"/>
    </location>
</feature>
<comment type="caution">
    <text evidence="11">The sequence shown here is derived from an EMBL/GenBank/DDBJ whole genome shotgun (WGS) entry which is preliminary data.</text>
</comment>
<feature type="compositionally biased region" description="Low complexity" evidence="8">
    <location>
        <begin position="13"/>
        <end position="26"/>
    </location>
</feature>
<feature type="compositionally biased region" description="Acidic residues" evidence="8">
    <location>
        <begin position="274"/>
        <end position="291"/>
    </location>
</feature>
<evidence type="ECO:0000256" key="3">
    <source>
        <dbReference type="ARBA" id="ARBA00022448"/>
    </source>
</evidence>
<feature type="domain" description="Sec16 central conserved" evidence="10">
    <location>
        <begin position="961"/>
        <end position="1098"/>
    </location>
</feature>
<reference evidence="11 12" key="1">
    <citation type="submission" date="2015-07" db="EMBL/GenBank/DDBJ databases">
        <title>Draft Genome Sequence of Malassezia furfur CBS1878 and Malassezia pachydermatis CBS1879.</title>
        <authorList>
            <person name="Triana S."/>
            <person name="Ohm R."/>
            <person name="Gonzalez A."/>
            <person name="DeCock H."/>
            <person name="Restrepo S."/>
            <person name="Celis A."/>
        </authorList>
    </citation>
    <scope>NUCLEOTIDE SEQUENCE [LARGE SCALE GENOMIC DNA]</scope>
    <source>
        <strain evidence="11 12">CBS 1879</strain>
    </source>
</reference>
<feature type="compositionally biased region" description="Low complexity" evidence="8">
    <location>
        <begin position="517"/>
        <end position="528"/>
    </location>
</feature>
<proteinExistence type="inferred from homology"/>
<organism evidence="11 12">
    <name type="scientific">Malassezia pachydermatis</name>
    <dbReference type="NCBI Taxonomy" id="77020"/>
    <lineage>
        <taxon>Eukaryota</taxon>
        <taxon>Fungi</taxon>
        <taxon>Dikarya</taxon>
        <taxon>Basidiomycota</taxon>
        <taxon>Ustilaginomycotina</taxon>
        <taxon>Malasseziomycetes</taxon>
        <taxon>Malasseziales</taxon>
        <taxon>Malasseziaceae</taxon>
        <taxon>Malassezia</taxon>
    </lineage>
</organism>
<evidence type="ECO:0000256" key="8">
    <source>
        <dbReference type="SAM" id="MobiDB-lite"/>
    </source>
</evidence>
<dbReference type="PANTHER" id="PTHR13402:SF6">
    <property type="entry name" value="SECRETORY 16, ISOFORM I"/>
    <property type="match status" value="1"/>
</dbReference>
<feature type="compositionally biased region" description="Low complexity" evidence="8">
    <location>
        <begin position="907"/>
        <end position="930"/>
    </location>
</feature>
<feature type="compositionally biased region" description="Low complexity" evidence="8">
    <location>
        <begin position="750"/>
        <end position="766"/>
    </location>
</feature>
<feature type="compositionally biased region" description="Acidic residues" evidence="8">
    <location>
        <begin position="678"/>
        <end position="688"/>
    </location>
</feature>
<feature type="compositionally biased region" description="Low complexity" evidence="8">
    <location>
        <begin position="792"/>
        <end position="813"/>
    </location>
</feature>
<dbReference type="PANTHER" id="PTHR13402">
    <property type="entry name" value="RGPR-RELATED"/>
    <property type="match status" value="1"/>
</dbReference>
<dbReference type="CDD" id="cd09233">
    <property type="entry name" value="ACE1-Sec16-like"/>
    <property type="match status" value="1"/>
</dbReference>
<feature type="compositionally biased region" description="Basic and acidic residues" evidence="8">
    <location>
        <begin position="948"/>
        <end position="958"/>
    </location>
</feature>
<dbReference type="GO" id="GO:0012507">
    <property type="term" value="C:ER to Golgi transport vesicle membrane"/>
    <property type="evidence" value="ECO:0007669"/>
    <property type="project" value="TreeGrafter"/>
</dbReference>
<keyword evidence="3 7" id="KW-0813">Transport</keyword>
<feature type="compositionally biased region" description="Basic and acidic residues" evidence="8">
    <location>
        <begin position="1867"/>
        <end position="1876"/>
    </location>
</feature>
<feature type="compositionally biased region" description="Polar residues" evidence="8">
    <location>
        <begin position="456"/>
        <end position="467"/>
    </location>
</feature>
<feature type="compositionally biased region" description="Pro residues" evidence="8">
    <location>
        <begin position="96"/>
        <end position="124"/>
    </location>
</feature>
<feature type="domain" description="Sec16 Sec23-binding" evidence="9">
    <location>
        <begin position="1157"/>
        <end position="1454"/>
    </location>
</feature>
<feature type="compositionally biased region" description="Low complexity" evidence="8">
    <location>
        <begin position="40"/>
        <end position="55"/>
    </location>
</feature>
<dbReference type="GO" id="GO:0007030">
    <property type="term" value="P:Golgi organization"/>
    <property type="evidence" value="ECO:0007669"/>
    <property type="project" value="TreeGrafter"/>
</dbReference>
<feature type="compositionally biased region" description="Low complexity" evidence="8">
    <location>
        <begin position="1948"/>
        <end position="1979"/>
    </location>
</feature>
<keyword evidence="5 7" id="KW-0931">ER-Golgi transport</keyword>
<feature type="compositionally biased region" description="Basic and acidic residues" evidence="8">
    <location>
        <begin position="1714"/>
        <end position="1729"/>
    </location>
</feature>
<feature type="compositionally biased region" description="Acidic residues" evidence="8">
    <location>
        <begin position="474"/>
        <end position="486"/>
    </location>
</feature>
<feature type="region of interest" description="Disordered" evidence="8">
    <location>
        <begin position="373"/>
        <end position="401"/>
    </location>
</feature>
<evidence type="ECO:0000256" key="2">
    <source>
        <dbReference type="ARBA" id="ARBA00005927"/>
    </source>
</evidence>
<evidence type="ECO:0000256" key="7">
    <source>
        <dbReference type="RuleBase" id="RU364101"/>
    </source>
</evidence>
<dbReference type="GO" id="GO:0006914">
    <property type="term" value="P:autophagy"/>
    <property type="evidence" value="ECO:0007669"/>
    <property type="project" value="UniProtKB-KW"/>
</dbReference>
<dbReference type="Gene3D" id="1.25.40.1030">
    <property type="match status" value="1"/>
</dbReference>
<feature type="compositionally biased region" description="Acidic residues" evidence="8">
    <location>
        <begin position="1558"/>
        <end position="1664"/>
    </location>
</feature>
<evidence type="ECO:0000256" key="4">
    <source>
        <dbReference type="ARBA" id="ARBA00022824"/>
    </source>
</evidence>
<feature type="compositionally biased region" description="Low complexity" evidence="8">
    <location>
        <begin position="1994"/>
        <end position="2009"/>
    </location>
</feature>
<feature type="compositionally biased region" description="Acidic residues" evidence="8">
    <location>
        <begin position="1698"/>
        <end position="1713"/>
    </location>
</feature>
<comment type="subcellular location">
    <subcellularLocation>
        <location evidence="1">Endoplasmic reticulum membrane</location>
        <topology evidence="1">Peripheral membrane protein</topology>
        <orientation evidence="1">Cytoplasmic side</orientation>
    </subcellularLocation>
</comment>
<feature type="compositionally biased region" description="Low complexity" evidence="8">
    <location>
        <begin position="125"/>
        <end position="139"/>
    </location>
</feature>
<dbReference type="GO" id="GO:0016192">
    <property type="term" value="P:vesicle-mediated transport"/>
    <property type="evidence" value="ECO:0007669"/>
    <property type="project" value="UniProtKB-KW"/>
</dbReference>
<feature type="compositionally biased region" description="Acidic residues" evidence="8">
    <location>
        <begin position="1770"/>
        <end position="1782"/>
    </location>
</feature>
<dbReference type="InterPro" id="IPR024340">
    <property type="entry name" value="Sec16_CCD"/>
</dbReference>
<feature type="compositionally biased region" description="Acidic residues" evidence="8">
    <location>
        <begin position="841"/>
        <end position="854"/>
    </location>
</feature>